<protein>
    <submittedName>
        <fullName evidence="4">3-hydroxybutyryl-CoA dehydrogenase</fullName>
    </submittedName>
</protein>
<dbReference type="Pfam" id="PF02737">
    <property type="entry name" value="3HCDH_N"/>
    <property type="match status" value="1"/>
</dbReference>
<dbReference type="SUPFAM" id="SSF48179">
    <property type="entry name" value="6-phosphogluconate dehydrogenase C-terminal domain-like"/>
    <property type="match status" value="2"/>
</dbReference>
<dbReference type="GO" id="GO:0006635">
    <property type="term" value="P:fatty acid beta-oxidation"/>
    <property type="evidence" value="ECO:0007669"/>
    <property type="project" value="TreeGrafter"/>
</dbReference>
<accession>A0A2P7ATQ7</accession>
<evidence type="ECO:0000259" key="3">
    <source>
        <dbReference type="Pfam" id="PF02737"/>
    </source>
</evidence>
<dbReference type="Gene3D" id="1.10.1040.50">
    <property type="match status" value="1"/>
</dbReference>
<dbReference type="Pfam" id="PF00725">
    <property type="entry name" value="3HCDH"/>
    <property type="match status" value="2"/>
</dbReference>
<dbReference type="PANTHER" id="PTHR48075:SF5">
    <property type="entry name" value="3-HYDROXYBUTYRYL-COA DEHYDROGENASE"/>
    <property type="match status" value="1"/>
</dbReference>
<dbReference type="SUPFAM" id="SSF51735">
    <property type="entry name" value="NAD(P)-binding Rossmann-fold domains"/>
    <property type="match status" value="1"/>
</dbReference>
<dbReference type="InterPro" id="IPR006176">
    <property type="entry name" value="3-OHacyl-CoA_DH_NAD-bd"/>
</dbReference>
<keyword evidence="1" id="KW-0560">Oxidoreductase</keyword>
<dbReference type="EMBL" id="PGGM01000018">
    <property type="protein sequence ID" value="PSH57599.1"/>
    <property type="molecule type" value="Genomic_DNA"/>
</dbReference>
<dbReference type="InterPro" id="IPR006108">
    <property type="entry name" value="3HC_DH_C"/>
</dbReference>
<feature type="domain" description="3-hydroxyacyl-CoA dehydrogenase C-terminal" evidence="2">
    <location>
        <begin position="188"/>
        <end position="285"/>
    </location>
</feature>
<dbReference type="AlphaFoldDB" id="A0A2P7ATQ7"/>
<evidence type="ECO:0000313" key="4">
    <source>
        <dbReference type="EMBL" id="PSH57599.1"/>
    </source>
</evidence>
<dbReference type="InterPro" id="IPR006180">
    <property type="entry name" value="3-OHacyl-CoA_DH_CS"/>
</dbReference>
<dbReference type="Proteomes" id="UP000241764">
    <property type="component" value="Unassembled WGS sequence"/>
</dbReference>
<reference evidence="5" key="1">
    <citation type="submission" date="2017-11" db="EMBL/GenBank/DDBJ databases">
        <authorList>
            <person name="Kuznetsova I."/>
            <person name="Sazanova A."/>
            <person name="Chirak E."/>
            <person name="Safronova V."/>
            <person name="Willems A."/>
        </authorList>
    </citation>
    <scope>NUCLEOTIDE SEQUENCE [LARGE SCALE GENOMIC DNA]</scope>
    <source>
        <strain evidence="5">CCBAU 03422</strain>
    </source>
</reference>
<evidence type="ECO:0000256" key="1">
    <source>
        <dbReference type="ARBA" id="ARBA00023002"/>
    </source>
</evidence>
<dbReference type="PANTHER" id="PTHR48075">
    <property type="entry name" value="3-HYDROXYACYL-COA DEHYDROGENASE FAMILY PROTEIN"/>
    <property type="match status" value="1"/>
</dbReference>
<dbReference type="RefSeq" id="WP_106667281.1">
    <property type="nucleotide sequence ID" value="NZ_PGGM01000018.1"/>
</dbReference>
<feature type="domain" description="3-hydroxyacyl-CoA dehydrogenase NAD binding" evidence="3">
    <location>
        <begin position="7"/>
        <end position="185"/>
    </location>
</feature>
<proteinExistence type="predicted"/>
<sequence length="382" mass="40055">MTDAIHTIAIVGAGVMGRGIAHLMARGGKRTILYDAAAGMAAKAKATILADIEQRIARGKAADAELAACSGNIIIAGELADLAPAGLVIEAIIETLEAKTTLFRSLETVCGDSCILATNTSSLSVTDTAHVLQKPHRFAGLHFFNPATVMKLVEVVAGPSTDRATTRHLVELVTGLGKTPVEVRDSPGFLVNRCARPFYGEALKLLEEGVADAATIDACLKSAGGFPLGPFELIDLVGVDINLNATRAVWNAFGQSPRFKPSALLENMVRQGRLGRKTGAGFYDYPREANAPAGHEPCDPDIFLRVASMLANEAAFAYQEGLASPGAINTALKLGLNFNHGPGDLAKMIGVAAIIDTLNRCAQDDASGRYGVCTALAEFAEQ</sequence>
<dbReference type="OrthoDB" id="9771883at2"/>
<organism evidence="4 5">
    <name type="scientific">Phyllobacterium sophorae</name>
    <dbReference type="NCBI Taxonomy" id="1520277"/>
    <lineage>
        <taxon>Bacteria</taxon>
        <taxon>Pseudomonadati</taxon>
        <taxon>Pseudomonadota</taxon>
        <taxon>Alphaproteobacteria</taxon>
        <taxon>Hyphomicrobiales</taxon>
        <taxon>Phyllobacteriaceae</taxon>
        <taxon>Phyllobacterium</taxon>
    </lineage>
</organism>
<dbReference type="InterPro" id="IPR008927">
    <property type="entry name" value="6-PGluconate_DH-like_C_sf"/>
</dbReference>
<dbReference type="GO" id="GO:0008691">
    <property type="term" value="F:3-hydroxybutyryl-CoA dehydrogenase activity"/>
    <property type="evidence" value="ECO:0007669"/>
    <property type="project" value="TreeGrafter"/>
</dbReference>
<name>A0A2P7ATQ7_9HYPH</name>
<comment type="caution">
    <text evidence="4">The sequence shown here is derived from an EMBL/GenBank/DDBJ whole genome shotgun (WGS) entry which is preliminary data.</text>
</comment>
<dbReference type="FunFam" id="3.40.50.720:FF:000009">
    <property type="entry name" value="Fatty oxidation complex, alpha subunit"/>
    <property type="match status" value="1"/>
</dbReference>
<dbReference type="PROSITE" id="PS00067">
    <property type="entry name" value="3HCDH"/>
    <property type="match status" value="1"/>
</dbReference>
<dbReference type="Gene3D" id="3.40.50.720">
    <property type="entry name" value="NAD(P)-binding Rossmann-like Domain"/>
    <property type="match status" value="1"/>
</dbReference>
<dbReference type="GO" id="GO:0070403">
    <property type="term" value="F:NAD+ binding"/>
    <property type="evidence" value="ECO:0007669"/>
    <property type="project" value="InterPro"/>
</dbReference>
<keyword evidence="5" id="KW-1185">Reference proteome</keyword>
<evidence type="ECO:0000259" key="2">
    <source>
        <dbReference type="Pfam" id="PF00725"/>
    </source>
</evidence>
<dbReference type="InterPro" id="IPR036291">
    <property type="entry name" value="NAD(P)-bd_dom_sf"/>
</dbReference>
<feature type="domain" description="3-hydroxyacyl-CoA dehydrogenase C-terminal" evidence="2">
    <location>
        <begin position="305"/>
        <end position="378"/>
    </location>
</feature>
<gene>
    <name evidence="4" type="ORF">CU103_27860</name>
</gene>
<evidence type="ECO:0000313" key="5">
    <source>
        <dbReference type="Proteomes" id="UP000241764"/>
    </source>
</evidence>